<dbReference type="PROSITE" id="PS51257">
    <property type="entry name" value="PROKAR_LIPOPROTEIN"/>
    <property type="match status" value="1"/>
</dbReference>
<sequence>MMKKSYFALVLVVLATLLLTACSNNDGEEAAADPGMTTVEMADKLAKQGEQPPLVDLTENEIQNLYHLDPALLEEFTIRVPLMNVKTNEIAVVKVKDEKDVQTVMDAIKQRAADVQKSFETYLPDQYENAKNYKLVAKGQYVGFFIADDSQQPQDTFESFFAKK</sequence>
<reference evidence="2 3" key="1">
    <citation type="submission" date="2019-07" db="EMBL/GenBank/DDBJ databases">
        <title>Genomic Encyclopedia of Type Strains, Phase III (KMG-III): the genomes of soil and plant-associated and newly described type strains.</title>
        <authorList>
            <person name="Whitman W."/>
        </authorList>
    </citation>
    <scope>NUCLEOTIDE SEQUENCE [LARGE SCALE GENOMIC DNA]</scope>
    <source>
        <strain evidence="2 3">BL24</strain>
    </source>
</reference>
<feature type="chain" id="PRO_5039497925" evidence="1">
    <location>
        <begin position="27"/>
        <end position="164"/>
    </location>
</feature>
<accession>A0A5S5BQY9</accession>
<evidence type="ECO:0000313" key="3">
    <source>
        <dbReference type="Proteomes" id="UP000323257"/>
    </source>
</evidence>
<protein>
    <submittedName>
        <fullName evidence="2">Uncharacterized protein DUF4358</fullName>
    </submittedName>
</protein>
<dbReference type="Pfam" id="PF14270">
    <property type="entry name" value="DUF4358"/>
    <property type="match status" value="1"/>
</dbReference>
<dbReference type="Proteomes" id="UP000323257">
    <property type="component" value="Unassembled WGS sequence"/>
</dbReference>
<feature type="signal peptide" evidence="1">
    <location>
        <begin position="1"/>
        <end position="26"/>
    </location>
</feature>
<dbReference type="AlphaFoldDB" id="A0A5S5BQY9"/>
<dbReference type="RefSeq" id="WP_246183639.1">
    <property type="nucleotide sequence ID" value="NZ_VNHS01000015.1"/>
</dbReference>
<organism evidence="2 3">
    <name type="scientific">Paenibacillus methanolicus</name>
    <dbReference type="NCBI Taxonomy" id="582686"/>
    <lineage>
        <taxon>Bacteria</taxon>
        <taxon>Bacillati</taxon>
        <taxon>Bacillota</taxon>
        <taxon>Bacilli</taxon>
        <taxon>Bacillales</taxon>
        <taxon>Paenibacillaceae</taxon>
        <taxon>Paenibacillus</taxon>
    </lineage>
</organism>
<gene>
    <name evidence="2" type="ORF">BCM02_11567</name>
</gene>
<name>A0A5S5BQY9_9BACL</name>
<comment type="caution">
    <text evidence="2">The sequence shown here is derived from an EMBL/GenBank/DDBJ whole genome shotgun (WGS) entry which is preliminary data.</text>
</comment>
<dbReference type="InterPro" id="IPR025648">
    <property type="entry name" value="DUF4358"/>
</dbReference>
<proteinExistence type="predicted"/>
<keyword evidence="3" id="KW-1185">Reference proteome</keyword>
<evidence type="ECO:0000313" key="2">
    <source>
        <dbReference type="EMBL" id="TYP69407.1"/>
    </source>
</evidence>
<evidence type="ECO:0000256" key="1">
    <source>
        <dbReference type="SAM" id="SignalP"/>
    </source>
</evidence>
<dbReference type="EMBL" id="VNHS01000015">
    <property type="protein sequence ID" value="TYP69407.1"/>
    <property type="molecule type" value="Genomic_DNA"/>
</dbReference>
<keyword evidence="1" id="KW-0732">Signal</keyword>